<evidence type="ECO:0000313" key="7">
    <source>
        <dbReference type="Proteomes" id="UP000677457"/>
    </source>
</evidence>
<dbReference type="PANTHER" id="PTHR30055:SF234">
    <property type="entry name" value="HTH-TYPE TRANSCRIPTIONAL REGULATOR BETI"/>
    <property type="match status" value="1"/>
</dbReference>
<proteinExistence type="predicted"/>
<evidence type="ECO:0000256" key="4">
    <source>
        <dbReference type="PROSITE-ProRule" id="PRU00335"/>
    </source>
</evidence>
<dbReference type="SUPFAM" id="SSF48498">
    <property type="entry name" value="Tetracyclin repressor-like, C-terminal domain"/>
    <property type="match status" value="1"/>
</dbReference>
<dbReference type="SUPFAM" id="SSF46689">
    <property type="entry name" value="Homeodomain-like"/>
    <property type="match status" value="1"/>
</dbReference>
<dbReference type="Gene3D" id="1.10.357.10">
    <property type="entry name" value="Tetracycline Repressor, domain 2"/>
    <property type="match status" value="1"/>
</dbReference>
<evidence type="ECO:0000256" key="3">
    <source>
        <dbReference type="ARBA" id="ARBA00023163"/>
    </source>
</evidence>
<keyword evidence="2 4" id="KW-0238">DNA-binding</keyword>
<gene>
    <name evidence="6" type="ORF">Sar04_07880</name>
</gene>
<evidence type="ECO:0000256" key="2">
    <source>
        <dbReference type="ARBA" id="ARBA00023125"/>
    </source>
</evidence>
<sequence length="230" mass="24855">MKDPATFGVAWRQRVEEKIMSRDDTRQTERSLRVDAARNRERILEAARHEVARSGADTSLEQVARRAGLGSATVRRRFPNRRSLLEAVQWDQVMALCAEAADQARAADPHQALRSWLASVTRYVTSSSAMAASLTPLGRTERGESCFAKVAAAGQPLVERAAAVGAVHPGATAADLITVVTGIVLVTRDEPDADSRAQQLIDLAWAGLMPARTGQRIPTGNQVEGSPGRH</sequence>
<dbReference type="InterPro" id="IPR001647">
    <property type="entry name" value="HTH_TetR"/>
</dbReference>
<dbReference type="InterPro" id="IPR036271">
    <property type="entry name" value="Tet_transcr_reg_TetR-rel_C_sf"/>
</dbReference>
<dbReference type="Proteomes" id="UP000677457">
    <property type="component" value="Unassembled WGS sequence"/>
</dbReference>
<evidence type="ECO:0000313" key="6">
    <source>
        <dbReference type="EMBL" id="GIM82567.1"/>
    </source>
</evidence>
<feature type="domain" description="HTH tetR-type" evidence="5">
    <location>
        <begin position="37"/>
        <end position="96"/>
    </location>
</feature>
<accession>A0ABQ4JMR4</accession>
<evidence type="ECO:0000256" key="1">
    <source>
        <dbReference type="ARBA" id="ARBA00023015"/>
    </source>
</evidence>
<name>A0ABQ4JMR4_SALAC</name>
<reference evidence="6 7" key="1">
    <citation type="submission" date="2021-03" db="EMBL/GenBank/DDBJ databases">
        <title>Whole genome shotgun sequence of Salinispora arenicola NBRC 105043.</title>
        <authorList>
            <person name="Komaki H."/>
            <person name="Tamura T."/>
        </authorList>
    </citation>
    <scope>NUCLEOTIDE SEQUENCE [LARGE SCALE GENOMIC DNA]</scope>
    <source>
        <strain evidence="6 7">NBRC 105043</strain>
    </source>
</reference>
<dbReference type="InterPro" id="IPR049445">
    <property type="entry name" value="TetR_SbtR-like_C"/>
</dbReference>
<dbReference type="InterPro" id="IPR009057">
    <property type="entry name" value="Homeodomain-like_sf"/>
</dbReference>
<organism evidence="6 7">
    <name type="scientific">Salinispora arenicola</name>
    <dbReference type="NCBI Taxonomy" id="168697"/>
    <lineage>
        <taxon>Bacteria</taxon>
        <taxon>Bacillati</taxon>
        <taxon>Actinomycetota</taxon>
        <taxon>Actinomycetes</taxon>
        <taxon>Micromonosporales</taxon>
        <taxon>Micromonosporaceae</taxon>
        <taxon>Salinispora</taxon>
    </lineage>
</organism>
<keyword evidence="7" id="KW-1185">Reference proteome</keyword>
<feature type="DNA-binding region" description="H-T-H motif" evidence="4">
    <location>
        <begin position="59"/>
        <end position="78"/>
    </location>
</feature>
<evidence type="ECO:0000259" key="5">
    <source>
        <dbReference type="PROSITE" id="PS50977"/>
    </source>
</evidence>
<comment type="caution">
    <text evidence="6">The sequence shown here is derived from an EMBL/GenBank/DDBJ whole genome shotgun (WGS) entry which is preliminary data.</text>
</comment>
<dbReference type="EMBL" id="BOQM01000006">
    <property type="protein sequence ID" value="GIM82567.1"/>
    <property type="molecule type" value="Genomic_DNA"/>
</dbReference>
<dbReference type="PROSITE" id="PS50977">
    <property type="entry name" value="HTH_TETR_2"/>
    <property type="match status" value="1"/>
</dbReference>
<keyword evidence="1" id="KW-0805">Transcription regulation</keyword>
<dbReference type="InterPro" id="IPR050109">
    <property type="entry name" value="HTH-type_TetR-like_transc_reg"/>
</dbReference>
<dbReference type="Pfam" id="PF21597">
    <property type="entry name" value="TetR_C_43"/>
    <property type="match status" value="1"/>
</dbReference>
<dbReference type="Pfam" id="PF00440">
    <property type="entry name" value="TetR_N"/>
    <property type="match status" value="1"/>
</dbReference>
<dbReference type="PANTHER" id="PTHR30055">
    <property type="entry name" value="HTH-TYPE TRANSCRIPTIONAL REGULATOR RUTR"/>
    <property type="match status" value="1"/>
</dbReference>
<keyword evidence="3" id="KW-0804">Transcription</keyword>
<protein>
    <submittedName>
        <fullName evidence="6">TetR family transcriptional regulator</fullName>
    </submittedName>
</protein>